<protein>
    <submittedName>
        <fullName evidence="2">Adenylosuccinate lyase</fullName>
    </submittedName>
</protein>
<name>A0A3N2R558_9RHOB</name>
<dbReference type="InterPro" id="IPR045601">
    <property type="entry name" value="DUF6455"/>
</dbReference>
<evidence type="ECO:0000259" key="1">
    <source>
        <dbReference type="Pfam" id="PF20056"/>
    </source>
</evidence>
<dbReference type="Pfam" id="PF20056">
    <property type="entry name" value="DUF6455"/>
    <property type="match status" value="1"/>
</dbReference>
<proteinExistence type="predicted"/>
<keyword evidence="2" id="KW-0456">Lyase</keyword>
<gene>
    <name evidence="2" type="ORF">EAT49_09540</name>
</gene>
<organism evidence="2 3">
    <name type="scientific">Histidinibacterium lentulum</name>
    <dbReference type="NCBI Taxonomy" id="2480588"/>
    <lineage>
        <taxon>Bacteria</taxon>
        <taxon>Pseudomonadati</taxon>
        <taxon>Pseudomonadota</taxon>
        <taxon>Alphaproteobacteria</taxon>
        <taxon>Rhodobacterales</taxon>
        <taxon>Paracoccaceae</taxon>
        <taxon>Histidinibacterium</taxon>
    </lineage>
</organism>
<dbReference type="Proteomes" id="UP000268016">
    <property type="component" value="Unassembled WGS sequence"/>
</dbReference>
<dbReference type="AlphaFoldDB" id="A0A3N2R558"/>
<dbReference type="EMBL" id="RDRB01000004">
    <property type="protein sequence ID" value="ROU02564.1"/>
    <property type="molecule type" value="Genomic_DNA"/>
</dbReference>
<evidence type="ECO:0000313" key="2">
    <source>
        <dbReference type="EMBL" id="ROU02564.1"/>
    </source>
</evidence>
<reference evidence="2 3" key="1">
    <citation type="submission" date="2018-10" db="EMBL/GenBank/DDBJ databases">
        <title>Histidinibacterium lentulum gen. nov., sp. nov., a marine bacterium from the culture broth of Picochlorum sp. 122.</title>
        <authorList>
            <person name="Wang G."/>
        </authorList>
    </citation>
    <scope>NUCLEOTIDE SEQUENCE [LARGE SCALE GENOMIC DNA]</scope>
    <source>
        <strain evidence="2 3">B17</strain>
    </source>
</reference>
<keyword evidence="3" id="KW-1185">Reference proteome</keyword>
<feature type="domain" description="DUF6455" evidence="1">
    <location>
        <begin position="1"/>
        <end position="81"/>
    </location>
</feature>
<comment type="caution">
    <text evidence="2">The sequence shown here is derived from an EMBL/GenBank/DDBJ whole genome shotgun (WGS) entry which is preliminary data.</text>
</comment>
<evidence type="ECO:0000313" key="3">
    <source>
        <dbReference type="Proteomes" id="UP000268016"/>
    </source>
</evidence>
<dbReference type="GO" id="GO:0016829">
    <property type="term" value="F:lyase activity"/>
    <property type="evidence" value="ECO:0007669"/>
    <property type="project" value="UniProtKB-KW"/>
</dbReference>
<accession>A0A3N2R558</accession>
<dbReference type="RefSeq" id="WP_123642087.1">
    <property type="nucleotide sequence ID" value="NZ_ML119084.1"/>
</dbReference>
<sequence length="82" mass="8543">MGFLSRLSHSGVLLDGMAGRLGVDLNAGMERAPDAAAARYRAMVLACAGCAGHRACAGLQAAHETLDAAPDYCRNKERLAAR</sequence>